<evidence type="ECO:0000259" key="2">
    <source>
        <dbReference type="Pfam" id="PF00483"/>
    </source>
</evidence>
<dbReference type="PANTHER" id="PTHR22572">
    <property type="entry name" value="SUGAR-1-PHOSPHATE GUANYL TRANSFERASE"/>
    <property type="match status" value="1"/>
</dbReference>
<evidence type="ECO:0000313" key="4">
    <source>
        <dbReference type="Proteomes" id="UP000177199"/>
    </source>
</evidence>
<dbReference type="InterPro" id="IPR029044">
    <property type="entry name" value="Nucleotide-diphossugar_trans"/>
</dbReference>
<accession>A0A1F7HGY4</accession>
<protein>
    <recommendedName>
        <fullName evidence="2">Nucleotidyl transferase domain-containing protein</fullName>
    </recommendedName>
</protein>
<dbReference type="Gene3D" id="3.90.550.10">
    <property type="entry name" value="Spore Coat Polysaccharide Biosynthesis Protein SpsA, Chain A"/>
    <property type="match status" value="1"/>
</dbReference>
<organism evidence="3 4">
    <name type="scientific">Candidatus Roizmanbacteria bacterium RIFCSPHIGHO2_12_FULL_33_9</name>
    <dbReference type="NCBI Taxonomy" id="1802045"/>
    <lineage>
        <taxon>Bacteria</taxon>
        <taxon>Candidatus Roizmaniibacteriota</taxon>
    </lineage>
</organism>
<dbReference type="InterPro" id="IPR050486">
    <property type="entry name" value="Mannose-1P_guanyltransferase"/>
</dbReference>
<dbReference type="CDD" id="cd04183">
    <property type="entry name" value="GT2_BcE_like"/>
    <property type="match status" value="1"/>
</dbReference>
<name>A0A1F7HGY4_9BACT</name>
<dbReference type="PIRSF" id="PIRSF028162">
    <property type="entry name" value="BcbE_prd"/>
    <property type="match status" value="1"/>
</dbReference>
<feature type="region of interest" description="Disordered" evidence="1">
    <location>
        <begin position="259"/>
        <end position="278"/>
    </location>
</feature>
<sequence>MKKNTFSIVNIVIPLAGEGRSFIQAGYTLPKPLVDVVGKPIIHKVIENIKPRVPHKFTLICRKDHYERYSLAELFHKITGGNYNIIQVINLPQGAACTVLTAIDLINNDNELIIANADQIIDVSIDDFIQFARERRADGAIMTFEASHPKWSFVRLSKNGKVIETAEKKVISNHATAGIYYYKTGKIFVNAALAMIEKNIRFNNDFYVCPAFNEIILGGGEVLAWEIDPKRMHSVGSAEDLTKYLHLLDTLKIKNNGGMQKRLQNKKKKPSVRQVLHQ</sequence>
<dbReference type="InterPro" id="IPR005835">
    <property type="entry name" value="NTP_transferase_dom"/>
</dbReference>
<dbReference type="Pfam" id="PF00483">
    <property type="entry name" value="NTP_transferase"/>
    <property type="match status" value="1"/>
</dbReference>
<dbReference type="Proteomes" id="UP000177199">
    <property type="component" value="Unassembled WGS sequence"/>
</dbReference>
<evidence type="ECO:0000313" key="3">
    <source>
        <dbReference type="EMBL" id="OGK30471.1"/>
    </source>
</evidence>
<dbReference type="EMBL" id="MFZV01000044">
    <property type="protein sequence ID" value="OGK30471.1"/>
    <property type="molecule type" value="Genomic_DNA"/>
</dbReference>
<gene>
    <name evidence="3" type="ORF">A3F29_00510</name>
</gene>
<comment type="caution">
    <text evidence="3">The sequence shown here is derived from an EMBL/GenBank/DDBJ whole genome shotgun (WGS) entry which is preliminary data.</text>
</comment>
<evidence type="ECO:0000256" key="1">
    <source>
        <dbReference type="SAM" id="MobiDB-lite"/>
    </source>
</evidence>
<dbReference type="SUPFAM" id="SSF53448">
    <property type="entry name" value="Nucleotide-diphospho-sugar transferases"/>
    <property type="match status" value="1"/>
</dbReference>
<proteinExistence type="predicted"/>
<dbReference type="InterPro" id="IPR016873">
    <property type="entry name" value="Caps_polysacc_synth_BcbE_prd"/>
</dbReference>
<feature type="domain" description="Nucleotidyl transferase" evidence="2">
    <location>
        <begin position="17"/>
        <end position="191"/>
    </location>
</feature>
<dbReference type="AlphaFoldDB" id="A0A1F7HGY4"/>
<reference evidence="3 4" key="1">
    <citation type="journal article" date="2016" name="Nat. Commun.">
        <title>Thousands of microbial genomes shed light on interconnected biogeochemical processes in an aquifer system.</title>
        <authorList>
            <person name="Anantharaman K."/>
            <person name="Brown C.T."/>
            <person name="Hug L.A."/>
            <person name="Sharon I."/>
            <person name="Castelle C.J."/>
            <person name="Probst A.J."/>
            <person name="Thomas B.C."/>
            <person name="Singh A."/>
            <person name="Wilkins M.J."/>
            <person name="Karaoz U."/>
            <person name="Brodie E.L."/>
            <person name="Williams K.H."/>
            <person name="Hubbard S.S."/>
            <person name="Banfield J.F."/>
        </authorList>
    </citation>
    <scope>NUCLEOTIDE SEQUENCE [LARGE SCALE GENOMIC DNA]</scope>
</reference>